<feature type="transmembrane region" description="Helical" evidence="1">
    <location>
        <begin position="62"/>
        <end position="83"/>
    </location>
</feature>
<keyword evidence="1" id="KW-1133">Transmembrane helix</keyword>
<feature type="transmembrane region" description="Helical" evidence="1">
    <location>
        <begin position="6"/>
        <end position="22"/>
    </location>
</feature>
<feature type="transmembrane region" description="Helical" evidence="1">
    <location>
        <begin position="29"/>
        <end position="50"/>
    </location>
</feature>
<evidence type="ECO:0008006" key="4">
    <source>
        <dbReference type="Google" id="ProtNLM"/>
    </source>
</evidence>
<evidence type="ECO:0000256" key="1">
    <source>
        <dbReference type="SAM" id="Phobius"/>
    </source>
</evidence>
<proteinExistence type="predicted"/>
<evidence type="ECO:0000313" key="2">
    <source>
        <dbReference type="EMBL" id="MDR5896401.1"/>
    </source>
</evidence>
<gene>
    <name evidence="2" type="ORF">QC825_09985</name>
</gene>
<protein>
    <recommendedName>
        <fullName evidence="4">GlsB/YeaQ/YmgE family stress response membrane protein</fullName>
    </recommendedName>
</protein>
<sequence>MDILSWFFTGLLTGFLFNVVVPRRGALGFLGSMGAGALGGVGLAFIASIAGLLPEGAFSELGVALAFAGALGFNMVCASYRLVSGR</sequence>
<name>A0ABU1GWH5_9GAMM</name>
<accession>A0ABU1GWH5</accession>
<dbReference type="EMBL" id="JARWAO010000005">
    <property type="protein sequence ID" value="MDR5896401.1"/>
    <property type="molecule type" value="Genomic_DNA"/>
</dbReference>
<keyword evidence="3" id="KW-1185">Reference proteome</keyword>
<comment type="caution">
    <text evidence="2">The sequence shown here is derived from an EMBL/GenBank/DDBJ whole genome shotgun (WGS) entry which is preliminary data.</text>
</comment>
<dbReference type="Proteomes" id="UP001269375">
    <property type="component" value="Unassembled WGS sequence"/>
</dbReference>
<evidence type="ECO:0000313" key="3">
    <source>
        <dbReference type="Proteomes" id="UP001269375"/>
    </source>
</evidence>
<dbReference type="RefSeq" id="WP_251593989.1">
    <property type="nucleotide sequence ID" value="NZ_JAMLJI010000003.1"/>
</dbReference>
<keyword evidence="1" id="KW-0812">Transmembrane</keyword>
<organism evidence="2 3">
    <name type="scientific">Larsenimonas suaedae</name>
    <dbReference type="NCBI Taxonomy" id="1851019"/>
    <lineage>
        <taxon>Bacteria</taxon>
        <taxon>Pseudomonadati</taxon>
        <taxon>Pseudomonadota</taxon>
        <taxon>Gammaproteobacteria</taxon>
        <taxon>Oceanospirillales</taxon>
        <taxon>Halomonadaceae</taxon>
        <taxon>Larsenimonas</taxon>
    </lineage>
</organism>
<reference evidence="2 3" key="1">
    <citation type="submission" date="2023-04" db="EMBL/GenBank/DDBJ databases">
        <title>A long-awaited taxogenomic arrangement of the family Halomonadaceae.</title>
        <authorList>
            <person name="De La Haba R."/>
            <person name="Chuvochina M."/>
            <person name="Wittouck S."/>
            <person name="Arahal D.R."/>
            <person name="Sanchez-Porro C."/>
            <person name="Hugenholtz P."/>
            <person name="Ventosa A."/>
        </authorList>
    </citation>
    <scope>NUCLEOTIDE SEQUENCE [LARGE SCALE GENOMIC DNA]</scope>
    <source>
        <strain evidence="2 3">DSM 22428</strain>
    </source>
</reference>
<keyword evidence="1" id="KW-0472">Membrane</keyword>